<keyword evidence="7" id="KW-1185">Reference proteome</keyword>
<dbReference type="AlphaFoldDB" id="A0A364MZ38"/>
<feature type="domain" description="RRM" evidence="4">
    <location>
        <begin position="529"/>
        <end position="600"/>
    </location>
</feature>
<dbReference type="SUPFAM" id="SSF54427">
    <property type="entry name" value="NTF2-like"/>
    <property type="match status" value="1"/>
</dbReference>
<feature type="compositionally biased region" description="Gly residues" evidence="3">
    <location>
        <begin position="635"/>
        <end position="651"/>
    </location>
</feature>
<dbReference type="GO" id="GO:0005829">
    <property type="term" value="C:cytosol"/>
    <property type="evidence" value="ECO:0007669"/>
    <property type="project" value="TreeGrafter"/>
</dbReference>
<dbReference type="InterPro" id="IPR035979">
    <property type="entry name" value="RBD_domain_sf"/>
</dbReference>
<dbReference type="SUPFAM" id="SSF54928">
    <property type="entry name" value="RNA-binding domain, RBD"/>
    <property type="match status" value="1"/>
</dbReference>
<dbReference type="STRING" id="183478.A0A364MZ38"/>
<dbReference type="InterPro" id="IPR002075">
    <property type="entry name" value="NTF2_dom"/>
</dbReference>
<evidence type="ECO:0000259" key="4">
    <source>
        <dbReference type="PROSITE" id="PS50102"/>
    </source>
</evidence>
<dbReference type="Gene3D" id="3.10.450.50">
    <property type="match status" value="1"/>
</dbReference>
<dbReference type="GO" id="GO:0003729">
    <property type="term" value="F:mRNA binding"/>
    <property type="evidence" value="ECO:0007669"/>
    <property type="project" value="TreeGrafter"/>
</dbReference>
<sequence length="651" mass="68935">MVRELSILPSESVWSSSLALLLARAQYPNPPALVAVEITDSISLSSFRGTCYIQSSNLPKTPSQSPPHPPSFDAFLPIFPTPARRSSPTRPTLAPAPLRANQQKSVASLPSPPPLFTPPCTPKMASTESSGPVNGNYAPQAYENSYSTGASNFTPSQQPTATQPAQQAAASEIPKDEVGWYFVEQYYTTLSKSPDRLYLFYNKRSQYVSGVEEDKVNVCLGQKAINERIKELDFKDTKVRVTNVDSQGSDANIVIQVIGEISNQGQPHKRFVQTFVLAEQTNGYFVLNDIFRYLAEEPEEDEDQQEQSAPANGITEPAPTAAVPDTAELNKSDEIATSEEDLNKVDNKLQEAVKEEPAVEEVAPAAPAQQVPDEVEQPAAEEAPTAVEEKAAEEPQAPAEETTGPEKPTAPAASAQKAAPVAMPSGPPKPSAPRTWASLAASAHKVATPVVNAPASQQAASQPKAAAAAAAAAPAQSTAAAPAQTAAPAREQSPATSQGEAAGWQSVTGHKKEQSRAQNAGPAADPDQKRAYIKNVYSQVEEGALRAALTKFGEIEYLDISRGKNCAFVDFKTPAGFQGAVAANPHTVNGVEMKVEERRQNPAQFNRGGFARGGAPRGRGGMGGQAPRGNFTPRGRGGPMRGGRGGAPQES</sequence>
<evidence type="ECO:0000256" key="3">
    <source>
        <dbReference type="SAM" id="MobiDB-lite"/>
    </source>
</evidence>
<dbReference type="Proteomes" id="UP000249619">
    <property type="component" value="Unassembled WGS sequence"/>
</dbReference>
<feature type="compositionally biased region" description="Basic and acidic residues" evidence="3">
    <location>
        <begin position="341"/>
        <end position="357"/>
    </location>
</feature>
<organism evidence="6 7">
    <name type="scientific">Stemphylium lycopersici</name>
    <name type="common">Tomato gray leaf spot disease fungus</name>
    <name type="synonym">Thyrospora lycopersici</name>
    <dbReference type="NCBI Taxonomy" id="183478"/>
    <lineage>
        <taxon>Eukaryota</taxon>
        <taxon>Fungi</taxon>
        <taxon>Dikarya</taxon>
        <taxon>Ascomycota</taxon>
        <taxon>Pezizomycotina</taxon>
        <taxon>Dothideomycetes</taxon>
        <taxon>Pleosporomycetidae</taxon>
        <taxon>Pleosporales</taxon>
        <taxon>Pleosporineae</taxon>
        <taxon>Pleosporaceae</taxon>
        <taxon>Stemphylium</taxon>
    </lineage>
</organism>
<evidence type="ECO:0000259" key="5">
    <source>
        <dbReference type="PROSITE" id="PS50177"/>
    </source>
</evidence>
<dbReference type="GO" id="GO:0034517">
    <property type="term" value="P:ribophagy"/>
    <property type="evidence" value="ECO:0007669"/>
    <property type="project" value="TreeGrafter"/>
</dbReference>
<name>A0A364MZ38_STELY</name>
<dbReference type="SMART" id="SM00360">
    <property type="entry name" value="RRM"/>
    <property type="match status" value="1"/>
</dbReference>
<protein>
    <submittedName>
        <fullName evidence="6">NTF2 and RRM domain containing protein</fullName>
    </submittedName>
</protein>
<reference evidence="7" key="1">
    <citation type="submission" date="2018-05" db="EMBL/GenBank/DDBJ databases">
        <title>Draft genome sequence of Stemphylium lycopersici strain CIDEFI 213.</title>
        <authorList>
            <person name="Medina R."/>
            <person name="Franco M.E.E."/>
            <person name="Lucentini C.G."/>
            <person name="Saparrat M.C.N."/>
            <person name="Balatti P.A."/>
        </authorList>
    </citation>
    <scope>NUCLEOTIDE SEQUENCE [LARGE SCALE GENOMIC DNA]</scope>
    <source>
        <strain evidence="7">CIDEFI 213</strain>
    </source>
</reference>
<dbReference type="InterPro" id="IPR000504">
    <property type="entry name" value="RRM_dom"/>
</dbReference>
<feature type="compositionally biased region" description="Low complexity" evidence="3">
    <location>
        <begin position="394"/>
        <end position="424"/>
    </location>
</feature>
<accession>A0A364MZ38</accession>
<dbReference type="GO" id="GO:1990904">
    <property type="term" value="C:ribonucleoprotein complex"/>
    <property type="evidence" value="ECO:0007669"/>
    <property type="project" value="TreeGrafter"/>
</dbReference>
<feature type="compositionally biased region" description="Gly residues" evidence="3">
    <location>
        <begin position="610"/>
        <end position="626"/>
    </location>
</feature>
<dbReference type="Pfam" id="PF00076">
    <property type="entry name" value="RRM_1"/>
    <property type="match status" value="1"/>
</dbReference>
<feature type="region of interest" description="Disordered" evidence="3">
    <location>
        <begin position="298"/>
        <end position="530"/>
    </location>
</feature>
<gene>
    <name evidence="6" type="ORF">DDE83_006684</name>
</gene>
<dbReference type="PANTHER" id="PTHR10693:SF20">
    <property type="entry name" value="AT27578P"/>
    <property type="match status" value="1"/>
</dbReference>
<dbReference type="Gene3D" id="3.30.70.330">
    <property type="match status" value="1"/>
</dbReference>
<dbReference type="InterPro" id="IPR039539">
    <property type="entry name" value="Ras_GTPase_bind_prot"/>
</dbReference>
<evidence type="ECO:0000256" key="2">
    <source>
        <dbReference type="PROSITE-ProRule" id="PRU00176"/>
    </source>
</evidence>
<evidence type="ECO:0000313" key="6">
    <source>
        <dbReference type="EMBL" id="RAR07023.1"/>
    </source>
</evidence>
<dbReference type="CDD" id="cd00780">
    <property type="entry name" value="NTF2"/>
    <property type="match status" value="1"/>
</dbReference>
<evidence type="ECO:0000256" key="1">
    <source>
        <dbReference type="ARBA" id="ARBA00022884"/>
    </source>
</evidence>
<proteinExistence type="predicted"/>
<feature type="compositionally biased region" description="Low complexity" evidence="3">
    <location>
        <begin position="81"/>
        <end position="92"/>
    </location>
</feature>
<dbReference type="InterPro" id="IPR018222">
    <property type="entry name" value="Nuclear_transport_factor_2_euk"/>
</dbReference>
<feature type="compositionally biased region" description="Polar residues" evidence="3">
    <location>
        <begin position="142"/>
        <end position="153"/>
    </location>
</feature>
<dbReference type="PANTHER" id="PTHR10693">
    <property type="entry name" value="RAS GTPASE-ACTIVATING PROTEIN-BINDING PROTEIN"/>
    <property type="match status" value="1"/>
</dbReference>
<feature type="region of interest" description="Disordered" evidence="3">
    <location>
        <begin position="140"/>
        <end position="168"/>
    </location>
</feature>
<dbReference type="EMBL" id="QGDH01000106">
    <property type="protein sequence ID" value="RAR07023.1"/>
    <property type="molecule type" value="Genomic_DNA"/>
</dbReference>
<dbReference type="FunFam" id="3.10.450.50:FF:000003">
    <property type="entry name" value="Nuclear transport factor 2 family protein"/>
    <property type="match status" value="1"/>
</dbReference>
<feature type="domain" description="NTF2" evidence="5">
    <location>
        <begin position="178"/>
        <end position="293"/>
    </location>
</feature>
<dbReference type="InterPro" id="IPR032710">
    <property type="entry name" value="NTF2-like_dom_sf"/>
</dbReference>
<dbReference type="Pfam" id="PF02136">
    <property type="entry name" value="NTF2"/>
    <property type="match status" value="1"/>
</dbReference>
<dbReference type="PROSITE" id="PS50177">
    <property type="entry name" value="NTF2_DOMAIN"/>
    <property type="match status" value="1"/>
</dbReference>
<feature type="compositionally biased region" description="Low complexity" evidence="3">
    <location>
        <begin position="154"/>
        <end position="168"/>
    </location>
</feature>
<dbReference type="GO" id="GO:0016579">
    <property type="term" value="P:protein deubiquitination"/>
    <property type="evidence" value="ECO:0007669"/>
    <property type="project" value="TreeGrafter"/>
</dbReference>
<feature type="region of interest" description="Disordered" evidence="3">
    <location>
        <begin position="601"/>
        <end position="651"/>
    </location>
</feature>
<keyword evidence="1 2" id="KW-0694">RNA-binding</keyword>
<feature type="compositionally biased region" description="Low complexity" evidence="3">
    <location>
        <begin position="360"/>
        <end position="386"/>
    </location>
</feature>
<dbReference type="InterPro" id="IPR012677">
    <property type="entry name" value="Nucleotide-bd_a/b_plait_sf"/>
</dbReference>
<feature type="region of interest" description="Disordered" evidence="3">
    <location>
        <begin position="57"/>
        <end position="114"/>
    </location>
</feature>
<feature type="compositionally biased region" description="Low complexity" evidence="3">
    <location>
        <begin position="453"/>
        <end position="489"/>
    </location>
</feature>
<comment type="caution">
    <text evidence="6">The sequence shown here is derived from an EMBL/GenBank/DDBJ whole genome shotgun (WGS) entry which is preliminary data.</text>
</comment>
<evidence type="ECO:0000313" key="7">
    <source>
        <dbReference type="Proteomes" id="UP000249619"/>
    </source>
</evidence>
<dbReference type="GO" id="GO:1990861">
    <property type="term" value="C:Ubp3-Bre5 deubiquitination complex"/>
    <property type="evidence" value="ECO:0007669"/>
    <property type="project" value="TreeGrafter"/>
</dbReference>
<dbReference type="PROSITE" id="PS50102">
    <property type="entry name" value="RRM"/>
    <property type="match status" value="1"/>
</dbReference>